<sequence>MLKLGEYNTLEFVRERDQGVYLSDDEGNEVLLPNKYVPNQFMIRDEIKVFVYLDHEERIVATTLEPFATVNSFAYLKCTTVSEIGAFMDWGLEKELFIPFREQASKMRVGSWYLVYVYLDKETNRLVGSSKTNRFLDNSLVLLSSYDEVDLIASHPSPHGWNMIVNQKYLGLVYQDEIFQKLTTGDQLKGFVKKVRPDGKIDLTLQRHGYRSIEPNAEQILKELELQGGFIDLNDKSDPDDIKEVFQLSKKSFKKAIGSLYKAKKIVIEKDGIRLVE</sequence>
<dbReference type="EMBL" id="BAAAGE010000002">
    <property type="protein sequence ID" value="GAA0720354.1"/>
    <property type="molecule type" value="Genomic_DNA"/>
</dbReference>
<dbReference type="PANTHER" id="PTHR37296:SF1">
    <property type="entry name" value="CONSERVED VIRULENCE FACTOR B"/>
    <property type="match status" value="1"/>
</dbReference>
<accession>A0ABN1ISB1</accession>
<name>A0ABN1ISB1_9FLAO</name>
<comment type="caution">
    <text evidence="4">The sequence shown here is derived from an EMBL/GenBank/DDBJ whole genome shotgun (WGS) entry which is preliminary data.</text>
</comment>
<proteinExistence type="inferred from homology"/>
<comment type="similarity">
    <text evidence="1">Belongs to the CvfB family.</text>
</comment>
<organism evidence="4 5">
    <name type="scientific">Aquimarina litoralis</name>
    <dbReference type="NCBI Taxonomy" id="584605"/>
    <lineage>
        <taxon>Bacteria</taxon>
        <taxon>Pseudomonadati</taxon>
        <taxon>Bacteroidota</taxon>
        <taxon>Flavobacteriia</taxon>
        <taxon>Flavobacteriales</taxon>
        <taxon>Flavobacteriaceae</taxon>
        <taxon>Aquimarina</taxon>
    </lineage>
</organism>
<evidence type="ECO:0000259" key="3">
    <source>
        <dbReference type="Pfam" id="PF17783"/>
    </source>
</evidence>
<dbReference type="Pfam" id="PF13509">
    <property type="entry name" value="S1_2"/>
    <property type="match status" value="1"/>
</dbReference>
<dbReference type="InterPro" id="IPR012340">
    <property type="entry name" value="NA-bd_OB-fold"/>
</dbReference>
<dbReference type="InterPro" id="IPR040764">
    <property type="entry name" value="CvfB_WH"/>
</dbReference>
<evidence type="ECO:0000313" key="4">
    <source>
        <dbReference type="EMBL" id="GAA0720354.1"/>
    </source>
</evidence>
<evidence type="ECO:0000256" key="1">
    <source>
        <dbReference type="PIRNR" id="PIRNR012524"/>
    </source>
</evidence>
<dbReference type="InterPro" id="IPR039566">
    <property type="entry name" value="CvfB_S1_st"/>
</dbReference>
<feature type="domain" description="Conserved virulence factor B-like winged helix" evidence="3">
    <location>
        <begin position="218"/>
        <end position="275"/>
    </location>
</feature>
<keyword evidence="5" id="KW-1185">Reference proteome</keyword>
<reference evidence="4 5" key="1">
    <citation type="journal article" date="2019" name="Int. J. Syst. Evol. Microbiol.">
        <title>The Global Catalogue of Microorganisms (GCM) 10K type strain sequencing project: providing services to taxonomists for standard genome sequencing and annotation.</title>
        <authorList>
            <consortium name="The Broad Institute Genomics Platform"/>
            <consortium name="The Broad Institute Genome Sequencing Center for Infectious Disease"/>
            <person name="Wu L."/>
            <person name="Ma J."/>
        </authorList>
    </citation>
    <scope>NUCLEOTIDE SEQUENCE [LARGE SCALE GENOMIC DNA]</scope>
    <source>
        <strain evidence="4 5">JCM 15974</strain>
    </source>
</reference>
<protein>
    <submittedName>
        <fullName evidence="4">S1-like domain-containing RNA-binding protein</fullName>
    </submittedName>
</protein>
<dbReference type="Gene3D" id="2.40.50.140">
    <property type="entry name" value="Nucleic acid-binding proteins"/>
    <property type="match status" value="2"/>
</dbReference>
<gene>
    <name evidence="4" type="ORF">GCM10009430_20430</name>
</gene>
<dbReference type="PANTHER" id="PTHR37296">
    <property type="entry name" value="CONSERVED VIRULENCE FACTOR B"/>
    <property type="match status" value="1"/>
</dbReference>
<dbReference type="Proteomes" id="UP001501758">
    <property type="component" value="Unassembled WGS sequence"/>
</dbReference>
<dbReference type="InterPro" id="IPR036388">
    <property type="entry name" value="WH-like_DNA-bd_sf"/>
</dbReference>
<feature type="domain" description="Conserved virulence factor B first S1" evidence="2">
    <location>
        <begin position="4"/>
        <end position="63"/>
    </location>
</feature>
<dbReference type="Pfam" id="PF17783">
    <property type="entry name" value="WHD_CvfB"/>
    <property type="match status" value="1"/>
</dbReference>
<evidence type="ECO:0000259" key="2">
    <source>
        <dbReference type="Pfam" id="PF13509"/>
    </source>
</evidence>
<dbReference type="RefSeq" id="WP_343912219.1">
    <property type="nucleotide sequence ID" value="NZ_BAAAGE010000002.1"/>
</dbReference>
<dbReference type="InterPro" id="IPR014464">
    <property type="entry name" value="CvfB_fam"/>
</dbReference>
<dbReference type="Gene3D" id="1.10.10.10">
    <property type="entry name" value="Winged helix-like DNA-binding domain superfamily/Winged helix DNA-binding domain"/>
    <property type="match status" value="1"/>
</dbReference>
<evidence type="ECO:0000313" key="5">
    <source>
        <dbReference type="Proteomes" id="UP001501758"/>
    </source>
</evidence>
<dbReference type="PIRSF" id="PIRSF012524">
    <property type="entry name" value="YitL_S1"/>
    <property type="match status" value="1"/>
</dbReference>